<gene>
    <name evidence="2" type="ORF">C1SCF055_LOCUS2387</name>
</gene>
<proteinExistence type="predicted"/>
<reference evidence="2" key="1">
    <citation type="submission" date="2022-10" db="EMBL/GenBank/DDBJ databases">
        <authorList>
            <person name="Chen Y."/>
            <person name="Dougan E. K."/>
            <person name="Chan C."/>
            <person name="Rhodes N."/>
            <person name="Thang M."/>
        </authorList>
    </citation>
    <scope>NUCLEOTIDE SEQUENCE</scope>
</reference>
<dbReference type="InterPro" id="IPR029063">
    <property type="entry name" value="SAM-dependent_MTases_sf"/>
</dbReference>
<evidence type="ECO:0000313" key="4">
    <source>
        <dbReference type="Proteomes" id="UP001152797"/>
    </source>
</evidence>
<dbReference type="EMBL" id="CAMXCT030000110">
    <property type="protein sequence ID" value="CAL4761255.1"/>
    <property type="molecule type" value="Genomic_DNA"/>
</dbReference>
<feature type="region of interest" description="Disordered" evidence="1">
    <location>
        <begin position="210"/>
        <end position="237"/>
    </location>
</feature>
<comment type="caution">
    <text evidence="2">The sequence shown here is derived from an EMBL/GenBank/DDBJ whole genome shotgun (WGS) entry which is preliminary data.</text>
</comment>
<feature type="region of interest" description="Disordered" evidence="1">
    <location>
        <begin position="165"/>
        <end position="197"/>
    </location>
</feature>
<name>A0A9P1BK68_9DINO</name>
<dbReference type="Gene3D" id="3.40.50.150">
    <property type="entry name" value="Vaccinia Virus protein VP39"/>
    <property type="match status" value="1"/>
</dbReference>
<dbReference type="OrthoDB" id="641149at2759"/>
<accession>A0A9P1BK68</accession>
<dbReference type="EMBL" id="CAMXCT010000110">
    <property type="protein sequence ID" value="CAI3973943.1"/>
    <property type="molecule type" value="Genomic_DNA"/>
</dbReference>
<feature type="compositionally biased region" description="Basic residues" evidence="1">
    <location>
        <begin position="305"/>
        <end position="318"/>
    </location>
</feature>
<dbReference type="Proteomes" id="UP001152797">
    <property type="component" value="Unassembled WGS sequence"/>
</dbReference>
<sequence length="1550" mass="169933">MAEVEVEERAASPLPGEVGYAERVRAALDASPKPSTPQEYNLTEAAFWRHRHVPAGSVIEFTSLGEDGASPEGLVALQVLSMESDLDGIWLEVRVLGAEHDEVKKDMQKYFKSNRRQVHLCEHTSTGQCKLAAEPGWHLTEFKWYPAGDYVAPFLSAHARKKVKEGPRMEMEATGRSGRKSAAADNGAPAPPSLTEKRLDALRGASRRVTFGDLGAPAPSSLPPAGGPDGRRAGILRKPGAGSAALALCPANGDKVKTETIDLTSSRDRSESASRRRKRKSVGVALAKAAATQQQVAAKKEKSRSGKKKKKKRRKKRKSSDEEDTDYSSSSESSSLLPPLKRRSQKEPGSVLRLLEAQAYEFLAKDGVVDALEDDADSSPCNAQSWLIAVETATRQGWPVARHLEIATNEEEGTAPAHILLAAQRHGKQVEKAGGKGSWRCRRGQEDHGGGAVIGPLPMALADSAEGEQAVDGGRISAEAVCGASSEDCRAGSMQPCADLDGNSDCTFTATAVAEEISPQAMADRNSNRTLTEAVAAEVNLPQAAADYEGWLFNLGQVDNLKQFGILLAWGVREGFSLLSLPSAGPQQLAGRKAHSGELFPLPVIWPSDFSRTWRDNYASCSLDFSVECWVACTAIALNDLYGCSAHLTERRPGKVHAAALGNLRDKVKRFLLGEGSRDFSFEQVVADLKEKRVSYTGEEVSRPICLTAEQIQQSLPPRGHGGSIPVTRFLRGRTKHLMENPLESLLPLRERNTGPMQAKVHIEKGAEMAVFELLDERGVITWLPESEVFRDETGECLNGLFGVVKQGIMQQLSREILLTQGLPGELELHKGTPAPVWFTRTIAEASEARAWWQVYLDNFMSAECSEGTYEGLDASLQGKAMSAWHATGVLTADDKQVISAATAVELGIRLDGRLGLLGASPERLFKTALATVHVLQKHGGSVKDAQIILGRWVFILQFRRAAMAVLSHSWEAIETPWASKSKVNLMLKELQMLLCLGPVIQTDMRCEYDDMVTCSDASETGGAAARSAGLSWSGHSLTNALQNRGRQPILCPILVVSLFNGVGGAFRIYDILGVRPLGKIAVEINKEASRVTRTAWPDVEEYLDVNLLTKDDVRAWANRQNLAGQGSNLFWKLLTVLGWIREVFGITARVKCCIENVASMDEAARREISAELDIQPIKLDPADTLPYGRPRLAWCSEELYAMEDLTLWQEGDYIRAYVHAGTLEDHQWIRPGWRWPGGSALPGKFPTFMKSIPRRAPPPFPAGLAKTDAEARGRWEADQFRFPPYQYQAKFLLVHDTAPPRLLDASERELLLGLGPGHTASCKSASAAKASWTAYEDCRKSQCGDSFAIPSFAIMGAAVCAEWLPRMKPSHIINRMGLAPGASAHPCEPVPLTRWLAYGPDPSPRFAPDILVRHLGLQVNQTGSDVRLLTGEPMSRRGAHGSLRAWWWQWKNLFKVRWIAPSHINYLEMKMILLTLLWKLRDVSRLNKRWLHLEDSMVCLYILAKGRTSSRLLQPLSKRIGALQLFTGVSVLHGHVTSLENPTDSGSRA</sequence>
<evidence type="ECO:0000313" key="2">
    <source>
        <dbReference type="EMBL" id="CAI3973943.1"/>
    </source>
</evidence>
<reference evidence="3 4" key="2">
    <citation type="submission" date="2024-05" db="EMBL/GenBank/DDBJ databases">
        <authorList>
            <person name="Chen Y."/>
            <person name="Shah S."/>
            <person name="Dougan E. K."/>
            <person name="Thang M."/>
            <person name="Chan C."/>
        </authorList>
    </citation>
    <scope>NUCLEOTIDE SEQUENCE [LARGE SCALE GENOMIC DNA]</scope>
</reference>
<feature type="compositionally biased region" description="Low complexity" evidence="1">
    <location>
        <begin position="282"/>
        <end position="297"/>
    </location>
</feature>
<organism evidence="2">
    <name type="scientific">Cladocopium goreaui</name>
    <dbReference type="NCBI Taxonomy" id="2562237"/>
    <lineage>
        <taxon>Eukaryota</taxon>
        <taxon>Sar</taxon>
        <taxon>Alveolata</taxon>
        <taxon>Dinophyceae</taxon>
        <taxon>Suessiales</taxon>
        <taxon>Symbiodiniaceae</taxon>
        <taxon>Cladocopium</taxon>
    </lineage>
</organism>
<evidence type="ECO:0000256" key="1">
    <source>
        <dbReference type="SAM" id="MobiDB-lite"/>
    </source>
</evidence>
<feature type="compositionally biased region" description="Basic and acidic residues" evidence="1">
    <location>
        <begin position="259"/>
        <end position="274"/>
    </location>
</feature>
<feature type="region of interest" description="Disordered" evidence="1">
    <location>
        <begin position="259"/>
        <end position="347"/>
    </location>
</feature>
<keyword evidence="4" id="KW-1185">Reference proteome</keyword>
<protein>
    <submittedName>
        <fullName evidence="2">Uncharacterized protein</fullName>
    </submittedName>
</protein>
<dbReference type="EMBL" id="CAMXCT020000110">
    <property type="protein sequence ID" value="CAL1127318.1"/>
    <property type="molecule type" value="Genomic_DNA"/>
</dbReference>
<evidence type="ECO:0000313" key="3">
    <source>
        <dbReference type="EMBL" id="CAL4761255.1"/>
    </source>
</evidence>